<dbReference type="AlphaFoldDB" id="A0A6I4T7K5"/>
<dbReference type="RefSeq" id="WP_160736424.1">
    <property type="nucleotide sequence ID" value="NZ_WTYT01000004.1"/>
</dbReference>
<name>A0A6I4T7K5_9SPHN</name>
<protein>
    <submittedName>
        <fullName evidence="3">DUF2384 domain-containing protein</fullName>
    </submittedName>
</protein>
<comment type="caution">
    <text evidence="3">The sequence shown here is derived from an EMBL/GenBank/DDBJ whole genome shotgun (WGS) entry which is preliminary data.</text>
</comment>
<dbReference type="Pfam" id="PF09722">
    <property type="entry name" value="Xre_MbcA_ParS_C"/>
    <property type="match status" value="1"/>
</dbReference>
<evidence type="ECO:0000259" key="1">
    <source>
        <dbReference type="Pfam" id="PF09722"/>
    </source>
</evidence>
<proteinExistence type="predicted"/>
<dbReference type="GO" id="GO:0003677">
    <property type="term" value="F:DNA binding"/>
    <property type="evidence" value="ECO:0007669"/>
    <property type="project" value="InterPro"/>
</dbReference>
<feature type="domain" description="Antitoxin Xre-like helix-turn-helix" evidence="2">
    <location>
        <begin position="17"/>
        <end position="70"/>
    </location>
</feature>
<gene>
    <name evidence="3" type="ORF">GRI91_09370</name>
</gene>
<dbReference type="InterPro" id="IPR046847">
    <property type="entry name" value="Xre-like_HTH"/>
</dbReference>
<reference evidence="3 4" key="1">
    <citation type="submission" date="2019-12" db="EMBL/GenBank/DDBJ databases">
        <title>Genomic-based taxomic classification of the family Erythrobacteraceae.</title>
        <authorList>
            <person name="Xu L."/>
        </authorList>
    </citation>
    <scope>NUCLEOTIDE SEQUENCE [LARGE SCALE GENOMIC DNA]</scope>
    <source>
        <strain evidence="3 4">LMG 29518</strain>
    </source>
</reference>
<dbReference type="InterPro" id="IPR024467">
    <property type="entry name" value="Xre/MbcA/ParS-like_toxin-bd"/>
</dbReference>
<feature type="domain" description="Antitoxin Xre/MbcA/ParS-like toxin-binding" evidence="1">
    <location>
        <begin position="79"/>
        <end position="125"/>
    </location>
</feature>
<evidence type="ECO:0000259" key="2">
    <source>
        <dbReference type="Pfam" id="PF20432"/>
    </source>
</evidence>
<organism evidence="3 4">
    <name type="scientific">Altericroceibacterium endophyticum</name>
    <dbReference type="NCBI Taxonomy" id="1808508"/>
    <lineage>
        <taxon>Bacteria</taxon>
        <taxon>Pseudomonadati</taxon>
        <taxon>Pseudomonadota</taxon>
        <taxon>Alphaproteobacteria</taxon>
        <taxon>Sphingomonadales</taxon>
        <taxon>Erythrobacteraceae</taxon>
        <taxon>Altericroceibacterium</taxon>
    </lineage>
</organism>
<keyword evidence="4" id="KW-1185">Reference proteome</keyword>
<dbReference type="EMBL" id="WTYT01000004">
    <property type="protein sequence ID" value="MXO65963.1"/>
    <property type="molecule type" value="Genomic_DNA"/>
</dbReference>
<evidence type="ECO:0000313" key="3">
    <source>
        <dbReference type="EMBL" id="MXO65963.1"/>
    </source>
</evidence>
<dbReference type="Proteomes" id="UP000438476">
    <property type="component" value="Unassembled WGS sequence"/>
</dbReference>
<dbReference type="Pfam" id="PF20432">
    <property type="entry name" value="Xre-like-HTH"/>
    <property type="match status" value="1"/>
</dbReference>
<evidence type="ECO:0000313" key="4">
    <source>
        <dbReference type="Proteomes" id="UP000438476"/>
    </source>
</evidence>
<sequence length="129" mass="14567">MPHDPMPEDHASLAEPALRLFFKIATLWSMTEAEQFGALGISSQTTLQHWRTGRMYGFGEDQLQRVSYVLGIYKAINTLLPDPIRADQWIRRPNSAPLFRGRSAIDLIASGSLTDLAAVRHYLDAQLER</sequence>
<dbReference type="OrthoDB" id="117888at2"/>
<accession>A0A6I4T7K5</accession>